<name>A0A151X2K8_9HYME</name>
<proteinExistence type="predicted"/>
<evidence type="ECO:0000256" key="3">
    <source>
        <dbReference type="ARBA" id="ARBA00022833"/>
    </source>
</evidence>
<evidence type="ECO:0000256" key="1">
    <source>
        <dbReference type="ARBA" id="ARBA00022723"/>
    </source>
</evidence>
<gene>
    <name evidence="6" type="ORF">ALC60_06672</name>
</gene>
<keyword evidence="7" id="KW-1185">Reference proteome</keyword>
<dbReference type="Proteomes" id="UP000075809">
    <property type="component" value="Unassembled WGS sequence"/>
</dbReference>
<evidence type="ECO:0000256" key="2">
    <source>
        <dbReference type="ARBA" id="ARBA00022771"/>
    </source>
</evidence>
<reference evidence="6 7" key="1">
    <citation type="submission" date="2015-09" db="EMBL/GenBank/DDBJ databases">
        <title>Trachymyrmex zeteki WGS genome.</title>
        <authorList>
            <person name="Nygaard S."/>
            <person name="Hu H."/>
            <person name="Boomsma J."/>
            <person name="Zhang G."/>
        </authorList>
    </citation>
    <scope>NUCLEOTIDE SEQUENCE [LARGE SCALE GENOMIC DNA]</scope>
    <source>
        <strain evidence="6">Tzet28-1</strain>
        <tissue evidence="6">Whole body</tissue>
    </source>
</reference>
<protein>
    <recommendedName>
        <fullName evidence="5">THAP-type domain-containing protein</fullName>
    </recommendedName>
</protein>
<dbReference type="InterPro" id="IPR006612">
    <property type="entry name" value="THAP_Znf"/>
</dbReference>
<dbReference type="Pfam" id="PF05485">
    <property type="entry name" value="THAP"/>
    <property type="match status" value="1"/>
</dbReference>
<evidence type="ECO:0000259" key="5">
    <source>
        <dbReference type="Pfam" id="PF05485"/>
    </source>
</evidence>
<dbReference type="GO" id="GO:0003677">
    <property type="term" value="F:DNA binding"/>
    <property type="evidence" value="ECO:0007669"/>
    <property type="project" value="UniProtKB-KW"/>
</dbReference>
<dbReference type="AlphaFoldDB" id="A0A151X2K8"/>
<keyword evidence="4" id="KW-0238">DNA-binding</keyword>
<feature type="domain" description="THAP-type" evidence="5">
    <location>
        <begin position="12"/>
        <end position="61"/>
    </location>
</feature>
<evidence type="ECO:0000313" key="6">
    <source>
        <dbReference type="EMBL" id="KYQ54440.1"/>
    </source>
</evidence>
<keyword evidence="1" id="KW-0479">Metal-binding</keyword>
<evidence type="ECO:0000313" key="7">
    <source>
        <dbReference type="Proteomes" id="UP000075809"/>
    </source>
</evidence>
<accession>A0A151X2K8</accession>
<sequence>WRANGITARGINEFSKKSRICELHFQKDDILRKDVHMADGATVTVQRKVSKLKEEAVPSVFPSAISYYHI</sequence>
<feature type="non-terminal residue" evidence="6">
    <location>
        <position position="1"/>
    </location>
</feature>
<keyword evidence="2" id="KW-0863">Zinc-finger</keyword>
<organism evidence="6 7">
    <name type="scientific">Mycetomoellerius zeteki</name>
    <dbReference type="NCBI Taxonomy" id="64791"/>
    <lineage>
        <taxon>Eukaryota</taxon>
        <taxon>Metazoa</taxon>
        <taxon>Ecdysozoa</taxon>
        <taxon>Arthropoda</taxon>
        <taxon>Hexapoda</taxon>
        <taxon>Insecta</taxon>
        <taxon>Pterygota</taxon>
        <taxon>Neoptera</taxon>
        <taxon>Endopterygota</taxon>
        <taxon>Hymenoptera</taxon>
        <taxon>Apocrita</taxon>
        <taxon>Aculeata</taxon>
        <taxon>Formicoidea</taxon>
        <taxon>Formicidae</taxon>
        <taxon>Myrmicinae</taxon>
        <taxon>Mycetomoellerius</taxon>
    </lineage>
</organism>
<evidence type="ECO:0000256" key="4">
    <source>
        <dbReference type="ARBA" id="ARBA00023125"/>
    </source>
</evidence>
<dbReference type="GO" id="GO:0008270">
    <property type="term" value="F:zinc ion binding"/>
    <property type="evidence" value="ECO:0007669"/>
    <property type="project" value="UniProtKB-KW"/>
</dbReference>
<keyword evidence="3" id="KW-0862">Zinc</keyword>
<dbReference type="EMBL" id="KQ982582">
    <property type="protein sequence ID" value="KYQ54440.1"/>
    <property type="molecule type" value="Genomic_DNA"/>
</dbReference>